<dbReference type="RefSeq" id="WP_090378368.1">
    <property type="nucleotide sequence ID" value="NZ_CP156749.1"/>
</dbReference>
<keyword evidence="3" id="KW-1185">Reference proteome</keyword>
<dbReference type="PANTHER" id="PTHR30399">
    <property type="entry name" value="UNCHARACTERIZED PROTEIN YGJP"/>
    <property type="match status" value="1"/>
</dbReference>
<evidence type="ECO:0000313" key="2">
    <source>
        <dbReference type="EMBL" id="SEC75486.1"/>
    </source>
</evidence>
<dbReference type="InterPro" id="IPR002725">
    <property type="entry name" value="YgjP-like_metallopeptidase"/>
</dbReference>
<organism evidence="2 3">
    <name type="scientific">Pseudomonas anguilliseptica</name>
    <dbReference type="NCBI Taxonomy" id="53406"/>
    <lineage>
        <taxon>Bacteria</taxon>
        <taxon>Pseudomonadati</taxon>
        <taxon>Pseudomonadota</taxon>
        <taxon>Gammaproteobacteria</taxon>
        <taxon>Pseudomonadales</taxon>
        <taxon>Pseudomonadaceae</taxon>
        <taxon>Pseudomonas</taxon>
    </lineage>
</organism>
<dbReference type="Gene3D" id="3.30.2010.10">
    <property type="entry name" value="Metalloproteases ('zincins'), catalytic domain"/>
    <property type="match status" value="1"/>
</dbReference>
<sequence>MASLHYGGEAIAYRVQLLPRPARKLTIKVQPDGQVLVLAPVDASAEQISAGVNKRARWIWEQLQPIRERLLHVRPRQYISGETHFYLGKRYPLKVSESSSAPQQVKLLRGMLCISVRQNRPEKVRELLFAWYKTRAREQFKQRLERLMPQALWLTQQPTLRLLTMQTQWGSCSHSGTLTLNPHLVKAPPECIDYVLLHELCHLAEHNHSEAFWRLLDQLMPDWQPIKARLDEMVELYLNDVR</sequence>
<dbReference type="InterPro" id="IPR053136">
    <property type="entry name" value="UTP_pyrophosphatase-like"/>
</dbReference>
<evidence type="ECO:0000259" key="1">
    <source>
        <dbReference type="Pfam" id="PF01863"/>
    </source>
</evidence>
<reference evidence="3" key="1">
    <citation type="submission" date="2016-10" db="EMBL/GenBank/DDBJ databases">
        <authorList>
            <person name="Varghese N."/>
            <person name="Submissions S."/>
        </authorList>
    </citation>
    <scope>NUCLEOTIDE SEQUENCE [LARGE SCALE GENOMIC DNA]</scope>
    <source>
        <strain evidence="3">DSM 12111</strain>
    </source>
</reference>
<dbReference type="AlphaFoldDB" id="A0A1H4V3E0"/>
<protein>
    <recommendedName>
        <fullName evidence="1">YgjP-like metallopeptidase domain-containing protein</fullName>
    </recommendedName>
</protein>
<dbReference type="CDD" id="cd07344">
    <property type="entry name" value="M48_yhfN_like"/>
    <property type="match status" value="1"/>
</dbReference>
<dbReference type="STRING" id="53406.SAMN05421553_1388"/>
<evidence type="ECO:0000313" key="3">
    <source>
        <dbReference type="Proteomes" id="UP000242849"/>
    </source>
</evidence>
<proteinExistence type="predicted"/>
<dbReference type="EMBL" id="FNSC01000001">
    <property type="protein sequence ID" value="SEC75486.1"/>
    <property type="molecule type" value="Genomic_DNA"/>
</dbReference>
<accession>A0A1H4V3E0</accession>
<dbReference type="PANTHER" id="PTHR30399:SF1">
    <property type="entry name" value="UTP PYROPHOSPHATASE"/>
    <property type="match status" value="1"/>
</dbReference>
<dbReference type="OrthoDB" id="9811177at2"/>
<feature type="domain" description="YgjP-like metallopeptidase" evidence="1">
    <location>
        <begin position="23"/>
        <end position="232"/>
    </location>
</feature>
<name>A0A1H4V3E0_PSEAG</name>
<dbReference type="Proteomes" id="UP000242849">
    <property type="component" value="Unassembled WGS sequence"/>
</dbReference>
<dbReference type="Pfam" id="PF01863">
    <property type="entry name" value="YgjP-like"/>
    <property type="match status" value="1"/>
</dbReference>
<gene>
    <name evidence="2" type="ORF">SAMN05421553_1388</name>
</gene>